<evidence type="ECO:0000313" key="3">
    <source>
        <dbReference type="Proteomes" id="UP000634529"/>
    </source>
</evidence>
<organism evidence="2 3">
    <name type="scientific">Paenibacillus arenosi</name>
    <dbReference type="NCBI Taxonomy" id="2774142"/>
    <lineage>
        <taxon>Bacteria</taxon>
        <taxon>Bacillati</taxon>
        <taxon>Bacillota</taxon>
        <taxon>Bacilli</taxon>
        <taxon>Bacillales</taxon>
        <taxon>Paenibacillaceae</taxon>
        <taxon>Paenibacillus</taxon>
    </lineage>
</organism>
<dbReference type="RefSeq" id="WP_192026380.1">
    <property type="nucleotide sequence ID" value="NZ_JACYTN010000018.1"/>
</dbReference>
<name>A0ABR9B4E7_9BACL</name>
<dbReference type="EMBL" id="JACYTN010000018">
    <property type="protein sequence ID" value="MBD8500061.1"/>
    <property type="molecule type" value="Genomic_DNA"/>
</dbReference>
<keyword evidence="3" id="KW-1185">Reference proteome</keyword>
<keyword evidence="1" id="KW-1133">Transmembrane helix</keyword>
<keyword evidence="1" id="KW-0472">Membrane</keyword>
<feature type="transmembrane region" description="Helical" evidence="1">
    <location>
        <begin position="6"/>
        <end position="27"/>
    </location>
</feature>
<reference evidence="2 3" key="1">
    <citation type="submission" date="2020-09" db="EMBL/GenBank/DDBJ databases">
        <title>Paenibacillus sp. CAU 1523 isolated from sand of Haeundae Beach.</title>
        <authorList>
            <person name="Kim W."/>
        </authorList>
    </citation>
    <scope>NUCLEOTIDE SEQUENCE [LARGE SCALE GENOMIC DNA]</scope>
    <source>
        <strain evidence="2 3">CAU 1523</strain>
    </source>
</reference>
<accession>A0ABR9B4E7</accession>
<dbReference type="Proteomes" id="UP000634529">
    <property type="component" value="Unassembled WGS sequence"/>
</dbReference>
<proteinExistence type="predicted"/>
<sequence>MNLVSEFMLILYGVSICIISFLLLLLVKKMNHIKKMMFINEVVRANVNVDALLFSRYYFVFIEPGSEQHLSNLIAELPALERNTNVLIVYAAAEWRANMLRKKLNDSYCFYIDESKKLVSLLQIEAYPCVVSVHYPSSSIKKII</sequence>
<evidence type="ECO:0000313" key="2">
    <source>
        <dbReference type="EMBL" id="MBD8500061.1"/>
    </source>
</evidence>
<gene>
    <name evidence="2" type="ORF">IFO66_17360</name>
</gene>
<keyword evidence="1" id="KW-0812">Transmembrane</keyword>
<comment type="caution">
    <text evidence="2">The sequence shown here is derived from an EMBL/GenBank/DDBJ whole genome shotgun (WGS) entry which is preliminary data.</text>
</comment>
<protein>
    <submittedName>
        <fullName evidence="2">Uncharacterized protein</fullName>
    </submittedName>
</protein>
<evidence type="ECO:0000256" key="1">
    <source>
        <dbReference type="SAM" id="Phobius"/>
    </source>
</evidence>